<proteinExistence type="predicted"/>
<name>I7JVL9_9CORY</name>
<evidence type="ECO:0000256" key="1">
    <source>
        <dbReference type="SAM" id="SignalP"/>
    </source>
</evidence>
<reference evidence="2 5" key="1">
    <citation type="journal article" date="2012" name="J. Bacteriol.">
        <title>Draft Genome Sequence of Turicella otitidis ATCC 51513, Isolated from Middle Ear Fluid from a Child with Otitis Media.</title>
        <authorList>
            <person name="Brinkrolf K."/>
            <person name="Schneider J."/>
            <person name="Knecht M."/>
            <person name="Ruckert C."/>
            <person name="Tauch A."/>
        </authorList>
    </citation>
    <scope>NUCLEOTIDE SEQUENCE [LARGE SCALE GENOMIC DNA]</scope>
    <source>
        <strain evidence="2 5">ATCC 51513</strain>
    </source>
</reference>
<evidence type="ECO:0000313" key="5">
    <source>
        <dbReference type="Proteomes" id="UP000011016"/>
    </source>
</evidence>
<protein>
    <submittedName>
        <fullName evidence="2">Putative secreted protein</fullName>
    </submittedName>
</protein>
<keyword evidence="1" id="KW-0732">Signal</keyword>
<evidence type="ECO:0000313" key="2">
    <source>
        <dbReference type="EMBL" id="CCI83066.1"/>
    </source>
</evidence>
<keyword evidence="4" id="KW-1185">Reference proteome</keyword>
<dbReference type="RefSeq" id="WP_004600084.1">
    <property type="nucleotide sequence ID" value="NZ_HF541865.1"/>
</dbReference>
<evidence type="ECO:0000313" key="4">
    <source>
        <dbReference type="Proteomes" id="UP000006078"/>
    </source>
</evidence>
<sequence length="151" mass="15631">MRAIPAKVSATIVAVTVFTAGAIAAGPASGTAHAAPEATAPQHTSEALRYKDLDAVAFESERQGLSTEATAIAVELQRIVNAYLSLPAELQGQPTDSPRVTEALNRLIERMRQTRELTYENAKGCITALASALSIAIPAKTSSPSSSSPAG</sequence>
<gene>
    <name evidence="2" type="ORF">BN46_0318</name>
    <name evidence="3" type="ORF">HMPREF9719_00194</name>
</gene>
<dbReference type="EMBL" id="AHAE01000013">
    <property type="protein sequence ID" value="EJZ82871.1"/>
    <property type="molecule type" value="Genomic_DNA"/>
</dbReference>
<feature type="signal peptide" evidence="1">
    <location>
        <begin position="1"/>
        <end position="34"/>
    </location>
</feature>
<dbReference type="HOGENOM" id="CLU_1730623_0_0_11"/>
<dbReference type="AlphaFoldDB" id="I7JVL9"/>
<comment type="caution">
    <text evidence="2">The sequence shown here is derived from an EMBL/GenBank/DDBJ whole genome shotgun (WGS) entry which is preliminary data.</text>
</comment>
<accession>I7JVL9</accession>
<organism evidence="2 5">
    <name type="scientific">Corynebacterium otitidis ATCC 51513</name>
    <dbReference type="NCBI Taxonomy" id="883169"/>
    <lineage>
        <taxon>Bacteria</taxon>
        <taxon>Bacillati</taxon>
        <taxon>Actinomycetota</taxon>
        <taxon>Actinomycetes</taxon>
        <taxon>Mycobacteriales</taxon>
        <taxon>Corynebacteriaceae</taxon>
        <taxon>Corynebacterium</taxon>
    </lineage>
</organism>
<evidence type="ECO:0000313" key="3">
    <source>
        <dbReference type="EMBL" id="EJZ82871.1"/>
    </source>
</evidence>
<dbReference type="EMBL" id="CAJZ01000040">
    <property type="protein sequence ID" value="CCI83066.1"/>
    <property type="molecule type" value="Genomic_DNA"/>
</dbReference>
<feature type="chain" id="PRO_5010500802" evidence="1">
    <location>
        <begin position="35"/>
        <end position="151"/>
    </location>
</feature>
<reference evidence="3 4" key="2">
    <citation type="submission" date="2012-08" db="EMBL/GenBank/DDBJ databases">
        <title>The Genome Sequence of Turicella otitidis ATCC 51513.</title>
        <authorList>
            <consortium name="The Broad Institute Genome Sequencing Platform"/>
            <person name="Earl A."/>
            <person name="Ward D."/>
            <person name="Feldgarden M."/>
            <person name="Gevers D."/>
            <person name="Huys G."/>
            <person name="Walker B."/>
            <person name="Young S.K."/>
            <person name="Zeng Q."/>
            <person name="Gargeya S."/>
            <person name="Fitzgerald M."/>
            <person name="Haas B."/>
            <person name="Abouelleil A."/>
            <person name="Alvarado L."/>
            <person name="Arachchi H.M."/>
            <person name="Berlin A.M."/>
            <person name="Chapman S.B."/>
            <person name="Goldberg J."/>
            <person name="Griggs A."/>
            <person name="Gujja S."/>
            <person name="Hansen M."/>
            <person name="Howarth C."/>
            <person name="Imamovic A."/>
            <person name="Larimer J."/>
            <person name="McCowen C."/>
            <person name="Montmayeur A."/>
            <person name="Murphy C."/>
            <person name="Neiman D."/>
            <person name="Pearson M."/>
            <person name="Priest M."/>
            <person name="Roberts A."/>
            <person name="Saif S."/>
            <person name="Shea T."/>
            <person name="Sisk P."/>
            <person name="Sykes S."/>
            <person name="Wortman J."/>
            <person name="Nusbaum C."/>
            <person name="Birren B."/>
        </authorList>
    </citation>
    <scope>NUCLEOTIDE SEQUENCE [LARGE SCALE GENOMIC DNA]</scope>
    <source>
        <strain evidence="3 4">ATCC 51513</strain>
    </source>
</reference>
<dbReference type="Proteomes" id="UP000006078">
    <property type="component" value="Unassembled WGS sequence"/>
</dbReference>
<dbReference type="Proteomes" id="UP000011016">
    <property type="component" value="Unassembled WGS sequence"/>
</dbReference>